<name>A0A9N9X2I0_PHACE</name>
<gene>
    <name evidence="2" type="ORF">PHAECO_LOCUS6929</name>
</gene>
<sequence>MTKETLIIFVYDTQMNERERDEPASPVLYFYPTWVSSEQKSALCGQIVGTVECVGKLFCRPKILTVASGNFYIMFKGRFIFAVGTETNSTNLRLQHKANILFSLFEFLHADLNLLLSMGKTELLSSKLQSIVDNHLRMLMYSNSILFHKSNIPSSKSMDGVYMDAVHILESCQALEGVLGGLLLYKNKVVASQLSSDLTQRLSSADLHRIHCSATPIEHQNLPSGINLFQVYISSEDYVKLLENSEKSKNVFGRLHSGEMKTSTKNEKRSQDMAILSTMKRDQSLLFTAVPEDASVSWDQPYIPTTKRNRPKFLNLKTTISIGNSNELKSKVNSGTPLCSQTSICSTPLKELKKVIHQHPLSICHNEEDDGGSNKLGKTFSDLGTQNECAVVTSDLQDTKNRFKSFSNIADLFTTSKKHSDVPKFKTISDPTFPVFKEDGTIISVQYPRDLNGKKNPHQSNGNAISFSRKKADKIAEAFIKKDMSTCDKNNKPENSLELLDLLTRNQRQTDGSNGEFSKTLNSKLGKLIGEQTPTFSKLCHMKKDSADPVRKYPCQEYKTKNVETEKTKPEEGLKECSLLVNGKQDICMAVLLSKENSKEQNSIMKMSEMSTEYIDKLQRTFRREADSYSSESNQYSYLYLDSDWNSVKQKGTWSEHDLTIVGYLCEEFTDANNEITEVLVRCCLR</sequence>
<dbReference type="AlphaFoldDB" id="A0A9N9X2I0"/>
<keyword evidence="3" id="KW-1185">Reference proteome</keyword>
<dbReference type="EMBL" id="OU896708">
    <property type="protein sequence ID" value="CAG9818582.1"/>
    <property type="molecule type" value="Genomic_DNA"/>
</dbReference>
<accession>A0A9N9X2I0</accession>
<dbReference type="OrthoDB" id="16754at2759"/>
<evidence type="ECO:0000313" key="3">
    <source>
        <dbReference type="Proteomes" id="UP001153737"/>
    </source>
</evidence>
<dbReference type="InterPro" id="IPR026091">
    <property type="entry name" value="HPS4"/>
</dbReference>
<reference evidence="2" key="2">
    <citation type="submission" date="2022-10" db="EMBL/GenBank/DDBJ databases">
        <authorList>
            <consortium name="ENA_rothamsted_submissions"/>
            <consortium name="culmorum"/>
            <person name="King R."/>
        </authorList>
    </citation>
    <scope>NUCLEOTIDE SEQUENCE</scope>
</reference>
<protein>
    <recommendedName>
        <fullName evidence="1">CCZ1/INTU/HSP4 first Longin domain-containing protein</fullName>
    </recommendedName>
</protein>
<dbReference type="GO" id="GO:0006605">
    <property type="term" value="P:protein targeting"/>
    <property type="evidence" value="ECO:0007669"/>
    <property type="project" value="TreeGrafter"/>
</dbReference>
<dbReference type="GO" id="GO:0005085">
    <property type="term" value="F:guanyl-nucleotide exchange factor activity"/>
    <property type="evidence" value="ECO:0007669"/>
    <property type="project" value="TreeGrafter"/>
</dbReference>
<dbReference type="PANTHER" id="PTHR14407:SF9">
    <property type="entry name" value="BLOC-3 COMPLEX MEMBER HPS4"/>
    <property type="match status" value="1"/>
</dbReference>
<dbReference type="GO" id="GO:0005765">
    <property type="term" value="C:lysosomal membrane"/>
    <property type="evidence" value="ECO:0007669"/>
    <property type="project" value="TreeGrafter"/>
</dbReference>
<proteinExistence type="predicted"/>
<dbReference type="InterPro" id="IPR043987">
    <property type="entry name" value="CCZ1/INTU/HSP4_longin_1"/>
</dbReference>
<dbReference type="Pfam" id="PF19031">
    <property type="entry name" value="Intu_longin_1"/>
    <property type="match status" value="1"/>
</dbReference>
<dbReference type="GO" id="GO:0031267">
    <property type="term" value="F:small GTPase binding"/>
    <property type="evidence" value="ECO:0007669"/>
    <property type="project" value="TreeGrafter"/>
</dbReference>
<dbReference type="GO" id="GO:0016192">
    <property type="term" value="P:vesicle-mediated transport"/>
    <property type="evidence" value="ECO:0007669"/>
    <property type="project" value="InterPro"/>
</dbReference>
<feature type="domain" description="CCZ1/INTU/HSP4 first Longin" evidence="1">
    <location>
        <begin position="7"/>
        <end position="108"/>
    </location>
</feature>
<dbReference type="GO" id="GO:0031085">
    <property type="term" value="C:BLOC-3 complex"/>
    <property type="evidence" value="ECO:0007669"/>
    <property type="project" value="TreeGrafter"/>
</dbReference>
<dbReference type="PANTHER" id="PTHR14407">
    <property type="entry name" value="HERMANSKY-PUDLAK SYNDROME 4 PROTEIN LIGHT-EAR PROTEIN-RELATED"/>
    <property type="match status" value="1"/>
</dbReference>
<dbReference type="Proteomes" id="UP001153737">
    <property type="component" value="Chromosome 2"/>
</dbReference>
<dbReference type="GO" id="GO:0031410">
    <property type="term" value="C:cytoplasmic vesicle"/>
    <property type="evidence" value="ECO:0007669"/>
    <property type="project" value="TreeGrafter"/>
</dbReference>
<evidence type="ECO:0000313" key="2">
    <source>
        <dbReference type="EMBL" id="CAG9818582.1"/>
    </source>
</evidence>
<reference evidence="2" key="1">
    <citation type="submission" date="2022-01" db="EMBL/GenBank/DDBJ databases">
        <authorList>
            <person name="King R."/>
        </authorList>
    </citation>
    <scope>NUCLEOTIDE SEQUENCE</scope>
</reference>
<evidence type="ECO:0000259" key="1">
    <source>
        <dbReference type="Pfam" id="PF19031"/>
    </source>
</evidence>
<organism evidence="2 3">
    <name type="scientific">Phaedon cochleariae</name>
    <name type="common">Mustard beetle</name>
    <dbReference type="NCBI Taxonomy" id="80249"/>
    <lineage>
        <taxon>Eukaryota</taxon>
        <taxon>Metazoa</taxon>
        <taxon>Ecdysozoa</taxon>
        <taxon>Arthropoda</taxon>
        <taxon>Hexapoda</taxon>
        <taxon>Insecta</taxon>
        <taxon>Pterygota</taxon>
        <taxon>Neoptera</taxon>
        <taxon>Endopterygota</taxon>
        <taxon>Coleoptera</taxon>
        <taxon>Polyphaga</taxon>
        <taxon>Cucujiformia</taxon>
        <taxon>Chrysomeloidea</taxon>
        <taxon>Chrysomelidae</taxon>
        <taxon>Chrysomelinae</taxon>
        <taxon>Chrysomelini</taxon>
        <taxon>Phaedon</taxon>
    </lineage>
</organism>